<dbReference type="AlphaFoldDB" id="A0A1F7XC26"/>
<evidence type="ECO:0000313" key="3">
    <source>
        <dbReference type="Proteomes" id="UP000179013"/>
    </source>
</evidence>
<evidence type="ECO:0008006" key="4">
    <source>
        <dbReference type="Google" id="ProtNLM"/>
    </source>
</evidence>
<feature type="transmembrane region" description="Helical" evidence="1">
    <location>
        <begin position="195"/>
        <end position="213"/>
    </location>
</feature>
<gene>
    <name evidence="2" type="ORF">A2V80_02060</name>
</gene>
<feature type="transmembrane region" description="Helical" evidence="1">
    <location>
        <begin position="264"/>
        <end position="286"/>
    </location>
</feature>
<dbReference type="Proteomes" id="UP000179013">
    <property type="component" value="Unassembled WGS sequence"/>
</dbReference>
<reference evidence="2 3" key="1">
    <citation type="journal article" date="2016" name="Nat. Commun.">
        <title>Thousands of microbial genomes shed light on interconnected biogeochemical processes in an aquifer system.</title>
        <authorList>
            <person name="Anantharaman K."/>
            <person name="Brown C.T."/>
            <person name="Hug L.A."/>
            <person name="Sharon I."/>
            <person name="Castelle C.J."/>
            <person name="Probst A.J."/>
            <person name="Thomas B.C."/>
            <person name="Singh A."/>
            <person name="Wilkins M.J."/>
            <person name="Karaoz U."/>
            <person name="Brodie E.L."/>
            <person name="Williams K.H."/>
            <person name="Hubbard S.S."/>
            <person name="Banfield J.F."/>
        </authorList>
    </citation>
    <scope>NUCLEOTIDE SEQUENCE [LARGE SCALE GENOMIC DNA]</scope>
</reference>
<comment type="caution">
    <text evidence="2">The sequence shown here is derived from an EMBL/GenBank/DDBJ whole genome shotgun (WGS) entry which is preliminary data.</text>
</comment>
<proteinExistence type="predicted"/>
<keyword evidence="1" id="KW-1133">Transmembrane helix</keyword>
<protein>
    <recommendedName>
        <fullName evidence="4">Glycosyltransferase RgtA/B/C/D-like domain-containing protein</fullName>
    </recommendedName>
</protein>
<organism evidence="2 3">
    <name type="scientific">Candidatus Woesebacteria bacterium RBG_16_39_8b</name>
    <dbReference type="NCBI Taxonomy" id="1802482"/>
    <lineage>
        <taxon>Bacteria</taxon>
        <taxon>Candidatus Woeseibacteriota</taxon>
    </lineage>
</organism>
<feature type="transmembrane region" description="Helical" evidence="1">
    <location>
        <begin position="17"/>
        <end position="39"/>
    </location>
</feature>
<dbReference type="EMBL" id="MGFU01000048">
    <property type="protein sequence ID" value="OGM11875.1"/>
    <property type="molecule type" value="Genomic_DNA"/>
</dbReference>
<sequence>MQKIIVSLKYLLKFVKVYIILLVIFLVSLITVCLIPARITKDNLGGTVTTFKNEGIYPSFGIPIRQILLDNYTDALMMNIALSVDSSDPLRSALVNPRHSRIDNSADQITYLEDIYLEKETETSIYERYWHGYLIFLRPMISVVPYWGVRIFNMLLLLTSAVYLLYLIQKKFGIKVSLAFLIGFIFIDFPYLGLSIQFSNIFLLGLFSAIYLLKRFNKIQDLNIYFFIIGGLTAFFDLLTAPLIPLGMALIIVVNYGVRNVKQILSLCILWTTGYLTIWYAKWLIVQTLYVPKAVKVAIDQILNRTVTPADANFSHLKAVSLNFFQLIGYNRINKF</sequence>
<feature type="transmembrane region" description="Helical" evidence="1">
    <location>
        <begin position="225"/>
        <end position="258"/>
    </location>
</feature>
<feature type="transmembrane region" description="Helical" evidence="1">
    <location>
        <begin position="172"/>
        <end position="189"/>
    </location>
</feature>
<evidence type="ECO:0000256" key="1">
    <source>
        <dbReference type="SAM" id="Phobius"/>
    </source>
</evidence>
<name>A0A1F7XC26_9BACT</name>
<evidence type="ECO:0000313" key="2">
    <source>
        <dbReference type="EMBL" id="OGM11875.1"/>
    </source>
</evidence>
<feature type="non-terminal residue" evidence="2">
    <location>
        <position position="336"/>
    </location>
</feature>
<feature type="transmembrane region" description="Helical" evidence="1">
    <location>
        <begin position="144"/>
        <end position="165"/>
    </location>
</feature>
<keyword evidence="1" id="KW-0812">Transmembrane</keyword>
<accession>A0A1F7XC26</accession>
<keyword evidence="1" id="KW-0472">Membrane</keyword>